<gene>
    <name evidence="8" type="ORF">PYM288_LOCUS7250</name>
</gene>
<feature type="repeat" description="ANK" evidence="6">
    <location>
        <begin position="1042"/>
        <end position="1074"/>
    </location>
</feature>
<dbReference type="Gene3D" id="1.25.40.10">
    <property type="entry name" value="Tetratricopeptide repeat domain"/>
    <property type="match status" value="2"/>
</dbReference>
<dbReference type="SUPFAM" id="SSF48403">
    <property type="entry name" value="Ankyrin repeat"/>
    <property type="match status" value="1"/>
</dbReference>
<dbReference type="PANTHER" id="PTHR46358:SF1">
    <property type="entry name" value="TONSOKU-LIKE PROTEIN"/>
    <property type="match status" value="1"/>
</dbReference>
<dbReference type="SUPFAM" id="SSF48452">
    <property type="entry name" value="TPR-like"/>
    <property type="match status" value="2"/>
</dbReference>
<dbReference type="InterPro" id="IPR032675">
    <property type="entry name" value="LRR_dom_sf"/>
</dbReference>
<accession>A0A813WA40</accession>
<feature type="region of interest" description="Disordered" evidence="7">
    <location>
        <begin position="1525"/>
        <end position="1553"/>
    </location>
</feature>
<dbReference type="Proteomes" id="UP000663854">
    <property type="component" value="Unassembled WGS sequence"/>
</dbReference>
<dbReference type="Gene3D" id="3.80.10.10">
    <property type="entry name" value="Ribonuclease Inhibitor"/>
    <property type="match status" value="1"/>
</dbReference>
<dbReference type="InterPro" id="IPR002110">
    <property type="entry name" value="Ankyrin_rpt"/>
</dbReference>
<dbReference type="GO" id="GO:0000724">
    <property type="term" value="P:double-strand break repair via homologous recombination"/>
    <property type="evidence" value="ECO:0007669"/>
    <property type="project" value="TreeGrafter"/>
</dbReference>
<dbReference type="InterPro" id="IPR019734">
    <property type="entry name" value="TPR_rpt"/>
</dbReference>
<evidence type="ECO:0000256" key="7">
    <source>
        <dbReference type="SAM" id="MobiDB-lite"/>
    </source>
</evidence>
<comment type="similarity">
    <text evidence="2">Belongs to the dynein light chain Tctex-type family.</text>
</comment>
<evidence type="ECO:0000313" key="9">
    <source>
        <dbReference type="Proteomes" id="UP000663854"/>
    </source>
</evidence>
<dbReference type="InterPro" id="IPR011990">
    <property type="entry name" value="TPR-like_helical_dom_sf"/>
</dbReference>
<dbReference type="GO" id="GO:0043596">
    <property type="term" value="C:nuclear replication fork"/>
    <property type="evidence" value="ECO:0007669"/>
    <property type="project" value="TreeGrafter"/>
</dbReference>
<dbReference type="GO" id="GO:0031297">
    <property type="term" value="P:replication fork processing"/>
    <property type="evidence" value="ECO:0007669"/>
    <property type="project" value="TreeGrafter"/>
</dbReference>
<evidence type="ECO:0000256" key="2">
    <source>
        <dbReference type="ARBA" id="ARBA00005361"/>
    </source>
</evidence>
<dbReference type="PANTHER" id="PTHR46358">
    <property type="entry name" value="TONSOKU-LIKE PROTEIN"/>
    <property type="match status" value="1"/>
</dbReference>
<evidence type="ECO:0008006" key="10">
    <source>
        <dbReference type="Google" id="ProtNLM"/>
    </source>
</evidence>
<evidence type="ECO:0000256" key="4">
    <source>
        <dbReference type="ARBA" id="ARBA00022737"/>
    </source>
</evidence>
<dbReference type="Pfam" id="PF03645">
    <property type="entry name" value="Tctex-1"/>
    <property type="match status" value="1"/>
</dbReference>
<comment type="caution">
    <text evidence="8">The sequence shown here is derived from an EMBL/GenBank/DDBJ whole genome shotgun (WGS) entry which is preliminary data.</text>
</comment>
<dbReference type="Pfam" id="PF12796">
    <property type="entry name" value="Ank_2"/>
    <property type="match status" value="1"/>
</dbReference>
<dbReference type="PROSITE" id="PS50088">
    <property type="entry name" value="ANK_REPEAT"/>
    <property type="match status" value="2"/>
</dbReference>
<evidence type="ECO:0000256" key="3">
    <source>
        <dbReference type="ARBA" id="ARBA00022614"/>
    </source>
</evidence>
<proteinExistence type="inferred from homology"/>
<dbReference type="InterPro" id="IPR036770">
    <property type="entry name" value="Ankyrin_rpt-contain_sf"/>
</dbReference>
<feature type="repeat" description="ANK" evidence="6">
    <location>
        <begin position="1075"/>
        <end position="1107"/>
    </location>
</feature>
<dbReference type="InterPro" id="IPR005334">
    <property type="entry name" value="Tctex-1-like"/>
</dbReference>
<dbReference type="Gene3D" id="3.30.1140.40">
    <property type="entry name" value="Tctex-1"/>
    <property type="match status" value="1"/>
</dbReference>
<dbReference type="EMBL" id="CAJNOH010000086">
    <property type="protein sequence ID" value="CAF0854920.1"/>
    <property type="molecule type" value="Genomic_DNA"/>
</dbReference>
<comment type="subcellular location">
    <subcellularLocation>
        <location evidence="1">Nucleus</location>
    </subcellularLocation>
</comment>
<evidence type="ECO:0000256" key="1">
    <source>
        <dbReference type="ARBA" id="ARBA00004123"/>
    </source>
</evidence>
<keyword evidence="5" id="KW-0539">Nucleus</keyword>
<dbReference type="InterPro" id="IPR038586">
    <property type="entry name" value="Tctex-1-like_sf"/>
</dbReference>
<organism evidence="8 9">
    <name type="scientific">Rotaria sordida</name>
    <dbReference type="NCBI Taxonomy" id="392033"/>
    <lineage>
        <taxon>Eukaryota</taxon>
        <taxon>Metazoa</taxon>
        <taxon>Spiralia</taxon>
        <taxon>Gnathifera</taxon>
        <taxon>Rotifera</taxon>
        <taxon>Eurotatoria</taxon>
        <taxon>Bdelloidea</taxon>
        <taxon>Philodinida</taxon>
        <taxon>Philodinidae</taxon>
        <taxon>Rotaria</taxon>
    </lineage>
</organism>
<protein>
    <recommendedName>
        <fullName evidence="10">Tonsoku-like protein</fullName>
    </recommendedName>
</protein>
<dbReference type="InterPro" id="IPR052311">
    <property type="entry name" value="MMS22L-TONSL_complex_comp"/>
</dbReference>
<sequence length="1702" mass="193642">MSLEQSSFYHNGSGGASYGYDLAYGGGLQDDAFGGYSGYETASTAEYGAGVGGVVLGGSGGISGGYYSSSINGLGLQDASAVLLASGIGNSGYYSSSVGGDYGLGGFGHQAASLATHYATDAQGLYQDPNPHVIRRPAPGGAQTYTQRVSVRFLQPPPVPPPGPLIIKEVRPPQPPPPPPLYIRQRPPPPPVLPPVVIREAPPRLPPPVATQVITRMLPPIPVPPRSVIIERLPPLPPKPRDIIVERWLPYRVQHKRRVILQRAPPPIIPKPRNIIIYYEPPKAQVVRRFVNMGVACVNPAEYVARYGTQLEDAHSLISHARQAGVVEDISPPAGAIHGLQSANYGSYQLGGAGYGISGGLSTVGGGGYSLGSGYGLGGVGGYSLGGAGGYNLGGAGGYSLGGAGGYSLGGAGSYSSGFESSAGDSGYWGYSTGLGSDSGYEAYSSEQIYELLKKADQISQLHSHNNSQEKIDIYHEVAQACQSIGNYDEAIKYYNLELYESQLADLHDDILYCYRFLGECYLYKNEFYTSERYYLNFLSLAKQYNNNERIEQAYTCLANIYWIWLSYLQDDILYDCEYDQFPRDLCKRSFDAAKNSLLIIKKLDDKLEIDIKEKRFNKIKDIEQRQQDLALKRVRSYINIANVMSEKYLNDGKDNANLQTFSQYIKNANELSKKYNFYEELARLHSSVSGFYLCLPNYLQYKQEIIATMKQAIHYAQLTKNTNEYLSCLYDIAQTFILFDEYEEAKIYLMKIYHYKKIDDSLKEKVFQDITNIQHILTGLENDYEKEINLRKKIYLAEKCADIFSHFNRYEQSKNYYLKQLKHSQELNLDENHMATIYSSLGCIYQDLKEWQLSIDYFRREMSCRIGLDIHADIEQGYSLCEIIKCEYRLKIDLNSRIRTFQRVLTIARSTNDRNLIRMAVALVFAMKLRNSHIYLNNDLEEFIANIQPPITEENYSEILRCSECYFNEITNLIESHENLTDSDDDNDEENHEIIQNRKDLMKINSSHENRLNLACKEKNGLEKIKQYIIEGDNINILDCHGWTPLHNAAYYRHIDIVRYLLDHKANINARTNNGITALINACYNKYFDIIEILLIYGARIDIRTNNGYTAIDYLIDYNKNISLDDHRKLNCFKEQLLATIRKNEPIYCIQQIIRNDFDNKQTLDKEKNSQSYYKTIRTNRNMITNQRVCLIKKRKKFFIDTYENNSIANDSECIETISRIQKEHLHSPLYTPEQKRQCTMTNNQSLLSNDIEIFNTDNFDFMISFQKNSPISSFQTITPKSTIRSRQTSTTSSINTTILLSPSILHDTNTRIIRCLANTNDRTIQDKRLRIPISSSDTITNLRYQILKRLYDNFNIYACFVTLYDRQDWELGIFESDTIQLTIPADESDIKAIYIEKNPIIVYEEICKEKCLVVYSNIRSILKIFFDKFELSLQRLSLKLEQAISILKVFENFMFIYSIDLSENNLTDEIFDQLSKLTLDQLKSLNLSKNKFTSNGIGKLFEEKTMALFKMADLNTVVEDVPAEASGSEKRSSKPRVSVPRNQNLPGTSGFGVNAAAAAARARRQSSRTSIPRAGFDRRLIRYENTYRMEPDDDHKVDIARLRRVATSVIETAISGYKYDPNQGKQFSLALAERIRGQIKQLPFQRYKLVVQVTIGEKKGQDLRVASRCIWDVKWDRHLTISKETSDAYVTVTIFLVYTD</sequence>
<keyword evidence="3" id="KW-0433">Leucine-rich repeat</keyword>
<keyword evidence="4" id="KW-0677">Repeat</keyword>
<name>A0A813WA40_9BILA</name>
<dbReference type="SMART" id="SM00028">
    <property type="entry name" value="TPR"/>
    <property type="match status" value="3"/>
</dbReference>
<dbReference type="PROSITE" id="PS50297">
    <property type="entry name" value="ANK_REP_REGION"/>
    <property type="match status" value="1"/>
</dbReference>
<evidence type="ECO:0000313" key="8">
    <source>
        <dbReference type="EMBL" id="CAF0854920.1"/>
    </source>
</evidence>
<dbReference type="SUPFAM" id="SSF52047">
    <property type="entry name" value="RNI-like"/>
    <property type="match status" value="1"/>
</dbReference>
<evidence type="ECO:0000256" key="5">
    <source>
        <dbReference type="ARBA" id="ARBA00023242"/>
    </source>
</evidence>
<keyword evidence="6" id="KW-0040">ANK repeat</keyword>
<evidence type="ECO:0000256" key="6">
    <source>
        <dbReference type="PROSITE-ProRule" id="PRU00023"/>
    </source>
</evidence>
<dbReference type="Gene3D" id="1.25.40.20">
    <property type="entry name" value="Ankyrin repeat-containing domain"/>
    <property type="match status" value="1"/>
</dbReference>
<reference evidence="8" key="1">
    <citation type="submission" date="2021-02" db="EMBL/GenBank/DDBJ databases">
        <authorList>
            <person name="Nowell W R."/>
        </authorList>
    </citation>
    <scope>NUCLEOTIDE SEQUENCE</scope>
</reference>
<dbReference type="SMART" id="SM00248">
    <property type="entry name" value="ANK"/>
    <property type="match status" value="2"/>
</dbReference>